<comment type="similarity">
    <text evidence="2">Belongs to the amidase family.</text>
</comment>
<dbReference type="AlphaFoldDB" id="A0A848L7L7"/>
<gene>
    <name evidence="5" type="ORF">HH308_20335</name>
</gene>
<dbReference type="PANTHER" id="PTHR11895:SF7">
    <property type="entry name" value="GLUTAMYL-TRNA(GLN) AMIDOTRANSFERASE SUBUNIT A, MITOCHONDRIAL"/>
    <property type="match status" value="1"/>
</dbReference>
<dbReference type="EMBL" id="JABBNB010000024">
    <property type="protein sequence ID" value="NMO03568.1"/>
    <property type="molecule type" value="Genomic_DNA"/>
</dbReference>
<evidence type="ECO:0000256" key="2">
    <source>
        <dbReference type="ARBA" id="ARBA00009199"/>
    </source>
</evidence>
<accession>A0A848L7L7</accession>
<dbReference type="SUPFAM" id="SSF75304">
    <property type="entry name" value="Amidase signature (AS) enzymes"/>
    <property type="match status" value="1"/>
</dbReference>
<dbReference type="InterPro" id="IPR000120">
    <property type="entry name" value="Amidase"/>
</dbReference>
<name>A0A848L7L7_9ACTN</name>
<evidence type="ECO:0000256" key="1">
    <source>
        <dbReference type="ARBA" id="ARBA00001311"/>
    </source>
</evidence>
<proteinExistence type="inferred from homology"/>
<dbReference type="InterPro" id="IPR036928">
    <property type="entry name" value="AS_sf"/>
</dbReference>
<evidence type="ECO:0000313" key="6">
    <source>
        <dbReference type="Proteomes" id="UP000550729"/>
    </source>
</evidence>
<dbReference type="InterPro" id="IPR023631">
    <property type="entry name" value="Amidase_dom"/>
</dbReference>
<dbReference type="Proteomes" id="UP000550729">
    <property type="component" value="Unassembled WGS sequence"/>
</dbReference>
<dbReference type="InterPro" id="IPR020556">
    <property type="entry name" value="Amidase_CS"/>
</dbReference>
<dbReference type="RefSeq" id="WP_170196073.1">
    <property type="nucleotide sequence ID" value="NZ_JABBNB010000024.1"/>
</dbReference>
<comment type="caution">
    <text evidence="5">The sequence shown here is derived from an EMBL/GenBank/DDBJ whole genome shotgun (WGS) entry which is preliminary data.</text>
</comment>
<dbReference type="PANTHER" id="PTHR11895">
    <property type="entry name" value="TRANSAMIDASE"/>
    <property type="match status" value="1"/>
</dbReference>
<dbReference type="Gene3D" id="3.90.1300.10">
    <property type="entry name" value="Amidase signature (AS) domain"/>
    <property type="match status" value="1"/>
</dbReference>
<evidence type="ECO:0000313" key="5">
    <source>
        <dbReference type="EMBL" id="NMO03568.1"/>
    </source>
</evidence>
<protein>
    <recommendedName>
        <fullName evidence="3">amidase</fullName>
        <ecNumber evidence="3">3.5.1.4</ecNumber>
    </recommendedName>
</protein>
<dbReference type="PROSITE" id="PS00571">
    <property type="entry name" value="AMIDASES"/>
    <property type="match status" value="1"/>
</dbReference>
<evidence type="ECO:0000256" key="3">
    <source>
        <dbReference type="ARBA" id="ARBA00012922"/>
    </source>
</evidence>
<reference evidence="5 6" key="1">
    <citation type="submission" date="2020-04" db="EMBL/GenBank/DDBJ databases">
        <title>Gordonia sp. nov. TBRC 11910.</title>
        <authorList>
            <person name="Suriyachadkun C."/>
        </authorList>
    </citation>
    <scope>NUCLEOTIDE SEQUENCE [LARGE SCALE GENOMIC DNA]</scope>
    <source>
        <strain evidence="5 6">TBRC 11910</strain>
    </source>
</reference>
<dbReference type="Pfam" id="PF01425">
    <property type="entry name" value="Amidase"/>
    <property type="match status" value="1"/>
</dbReference>
<dbReference type="GO" id="GO:0004040">
    <property type="term" value="F:amidase activity"/>
    <property type="evidence" value="ECO:0007669"/>
    <property type="project" value="UniProtKB-EC"/>
</dbReference>
<feature type="domain" description="Amidase" evidence="4">
    <location>
        <begin position="57"/>
        <end position="454"/>
    </location>
</feature>
<evidence type="ECO:0000259" key="4">
    <source>
        <dbReference type="Pfam" id="PF01425"/>
    </source>
</evidence>
<organism evidence="5 6">
    <name type="scientific">Gordonia asplenii</name>
    <dbReference type="NCBI Taxonomy" id="2725283"/>
    <lineage>
        <taxon>Bacteria</taxon>
        <taxon>Bacillati</taxon>
        <taxon>Actinomycetota</taxon>
        <taxon>Actinomycetes</taxon>
        <taxon>Mycobacteriales</taxon>
        <taxon>Gordoniaceae</taxon>
        <taxon>Gordonia</taxon>
    </lineage>
</organism>
<sequence length="483" mass="50178">MNVEEYAAQDATGLAELIRSGQVSRAEVDDAARTALGIAAQRLDPFAAGPFDEPLDAAPDGPFAGVPFVLKDLACNAAGVPQYLGSRALAAGITKDHDSELMARFRRAGLATYGSVKIPEFALNATTEPLLGGPTLNPWDPTKSPGGSSGGSAALVAAGAVPIAHANDGAGSIRIPACHTGTFGLKPSRGRVPFGPDFAEAFYGNVVEFAITRSVRDAAALLDAVHGPMPGERYAAPTPARPYVDALAGPDRPLRIAVCLDDWSGQGLHADVAAALRFTADALSGLGHHIEIVAPMYDWEEFMVAMTTTFCAGTAADVLPLAAALGIEVDREHFEATTVAVALAGASMTPMDLAQAVAINNKVSRTVAAFMADYDVLVTPTSLHPPVGLGHFNSDDESLSASEWVHKVIAPHPTCALYNVTGAPAMSVPVGLSSDGLPIGLQFGADQFGEDVLLALAAQWEQAHPWSERRPALHVSVRETAGV</sequence>
<dbReference type="EC" id="3.5.1.4" evidence="3"/>
<comment type="catalytic activity">
    <reaction evidence="1">
        <text>a monocarboxylic acid amide + H2O = a monocarboxylate + NH4(+)</text>
        <dbReference type="Rhea" id="RHEA:12020"/>
        <dbReference type="ChEBI" id="CHEBI:15377"/>
        <dbReference type="ChEBI" id="CHEBI:28938"/>
        <dbReference type="ChEBI" id="CHEBI:35757"/>
        <dbReference type="ChEBI" id="CHEBI:83628"/>
        <dbReference type="EC" id="3.5.1.4"/>
    </reaction>
</comment>
<keyword evidence="6" id="KW-1185">Reference proteome</keyword>